<dbReference type="AlphaFoldDB" id="A0A9W8K0V7"/>
<keyword evidence="1" id="KW-0732">Signal</keyword>
<feature type="signal peptide" evidence="1">
    <location>
        <begin position="1"/>
        <end position="27"/>
    </location>
</feature>
<keyword evidence="3" id="KW-1185">Reference proteome</keyword>
<dbReference type="Proteomes" id="UP001148786">
    <property type="component" value="Unassembled WGS sequence"/>
</dbReference>
<sequence>MESLIESMLRAALLVACLGALVDRTFCHTELDYTRDNAGASARGSRRSTQGRAGTAAQVDVFRGARDMDLEDGEIAIAAAGGRGVHVNVFNDSSNVHIKRFKIKLLASGKTFLTSCNLIS</sequence>
<evidence type="ECO:0000313" key="3">
    <source>
        <dbReference type="Proteomes" id="UP001148786"/>
    </source>
</evidence>
<organism evidence="2 3">
    <name type="scientific">Agrocybe chaxingu</name>
    <dbReference type="NCBI Taxonomy" id="84603"/>
    <lineage>
        <taxon>Eukaryota</taxon>
        <taxon>Fungi</taxon>
        <taxon>Dikarya</taxon>
        <taxon>Basidiomycota</taxon>
        <taxon>Agaricomycotina</taxon>
        <taxon>Agaricomycetes</taxon>
        <taxon>Agaricomycetidae</taxon>
        <taxon>Agaricales</taxon>
        <taxon>Agaricineae</taxon>
        <taxon>Strophariaceae</taxon>
        <taxon>Agrocybe</taxon>
    </lineage>
</organism>
<evidence type="ECO:0000313" key="2">
    <source>
        <dbReference type="EMBL" id="KAJ3509288.1"/>
    </source>
</evidence>
<protein>
    <submittedName>
        <fullName evidence="2">Uncharacterized protein</fullName>
    </submittedName>
</protein>
<feature type="chain" id="PRO_5040951899" evidence="1">
    <location>
        <begin position="28"/>
        <end position="120"/>
    </location>
</feature>
<evidence type="ECO:0000256" key="1">
    <source>
        <dbReference type="SAM" id="SignalP"/>
    </source>
</evidence>
<accession>A0A9W8K0V7</accession>
<name>A0A9W8K0V7_9AGAR</name>
<reference evidence="2" key="1">
    <citation type="submission" date="2022-07" db="EMBL/GenBank/DDBJ databases">
        <title>Genome Sequence of Agrocybe chaxingu.</title>
        <authorList>
            <person name="Buettner E."/>
        </authorList>
    </citation>
    <scope>NUCLEOTIDE SEQUENCE</scope>
    <source>
        <strain evidence="2">MP-N11</strain>
    </source>
</reference>
<comment type="caution">
    <text evidence="2">The sequence shown here is derived from an EMBL/GenBank/DDBJ whole genome shotgun (WGS) entry which is preliminary data.</text>
</comment>
<dbReference type="EMBL" id="JANKHO010000489">
    <property type="protein sequence ID" value="KAJ3509288.1"/>
    <property type="molecule type" value="Genomic_DNA"/>
</dbReference>
<proteinExistence type="predicted"/>
<gene>
    <name evidence="2" type="ORF">NLJ89_g5301</name>
</gene>